<dbReference type="Pfam" id="PF00011">
    <property type="entry name" value="HSP20"/>
    <property type="match status" value="1"/>
</dbReference>
<comment type="caution">
    <text evidence="5">The sequence shown here is derived from an EMBL/GenBank/DDBJ whole genome shotgun (WGS) entry which is preliminary data.</text>
</comment>
<organism evidence="5 6">
    <name type="scientific">Heterostelium pallidum (strain ATCC 26659 / Pp 5 / PN500)</name>
    <name type="common">Cellular slime mold</name>
    <name type="synonym">Polysphondylium pallidum</name>
    <dbReference type="NCBI Taxonomy" id="670386"/>
    <lineage>
        <taxon>Eukaryota</taxon>
        <taxon>Amoebozoa</taxon>
        <taxon>Evosea</taxon>
        <taxon>Eumycetozoa</taxon>
        <taxon>Dictyostelia</taxon>
        <taxon>Acytosteliales</taxon>
        <taxon>Acytosteliaceae</taxon>
        <taxon>Heterostelium</taxon>
    </lineage>
</organism>
<feature type="compositionally biased region" description="Polar residues" evidence="3">
    <location>
        <begin position="131"/>
        <end position="142"/>
    </location>
</feature>
<dbReference type="AlphaFoldDB" id="D3BF95"/>
<name>D3BF95_HETP5</name>
<dbReference type="SUPFAM" id="SSF49764">
    <property type="entry name" value="HSP20-like chaperones"/>
    <property type="match status" value="1"/>
</dbReference>
<dbReference type="CDD" id="cd06464">
    <property type="entry name" value="ACD_sHsps-like"/>
    <property type="match status" value="1"/>
</dbReference>
<dbReference type="InterPro" id="IPR008978">
    <property type="entry name" value="HSP20-like_chaperone"/>
</dbReference>
<dbReference type="PROSITE" id="PS01031">
    <property type="entry name" value="SHSP"/>
    <property type="match status" value="1"/>
</dbReference>
<feature type="domain" description="SHSP" evidence="4">
    <location>
        <begin position="69"/>
        <end position="192"/>
    </location>
</feature>
<dbReference type="Gene3D" id="2.60.40.790">
    <property type="match status" value="1"/>
</dbReference>
<protein>
    <recommendedName>
        <fullName evidence="4">SHSP domain-containing protein</fullName>
    </recommendedName>
</protein>
<evidence type="ECO:0000256" key="1">
    <source>
        <dbReference type="PROSITE-ProRule" id="PRU00285"/>
    </source>
</evidence>
<dbReference type="EMBL" id="ADBJ01000031">
    <property type="protein sequence ID" value="EFA79809.1"/>
    <property type="molecule type" value="Genomic_DNA"/>
</dbReference>
<accession>D3BF95</accession>
<evidence type="ECO:0000313" key="5">
    <source>
        <dbReference type="EMBL" id="EFA79809.1"/>
    </source>
</evidence>
<dbReference type="InterPro" id="IPR002068">
    <property type="entry name" value="A-crystallin/Hsp20_dom"/>
</dbReference>
<proteinExistence type="inferred from homology"/>
<comment type="similarity">
    <text evidence="1 2">Belongs to the small heat shock protein (HSP20) family.</text>
</comment>
<dbReference type="RefSeq" id="XP_020431930.1">
    <property type="nucleotide sequence ID" value="XM_020577482.1"/>
</dbReference>
<sequence length="192" mass="22654">MFLFEDPSFYQQRSNQRYRQRRQQSIMKIHIIQDITRRKMKKISTNCTWQQQYQQYQQQFNQQQQRQKQQQVNFTPKYKINEIDGVVVISMEIPGFKKEDINIAVQDLTLILSGTKSPAEEIEDQEIDFINSTSSPIPSTRKPTVKKQPLVTPKKIESFSQSFELSKNLDLHSITAKHQDDDGDNDQDQDQV</sequence>
<evidence type="ECO:0000256" key="2">
    <source>
        <dbReference type="RuleBase" id="RU003616"/>
    </source>
</evidence>
<gene>
    <name evidence="5" type="ORF">PPL_06628</name>
</gene>
<feature type="region of interest" description="Disordered" evidence="3">
    <location>
        <begin position="131"/>
        <end position="150"/>
    </location>
</feature>
<dbReference type="Proteomes" id="UP000001396">
    <property type="component" value="Unassembled WGS sequence"/>
</dbReference>
<dbReference type="InParanoid" id="D3BF95"/>
<evidence type="ECO:0000256" key="3">
    <source>
        <dbReference type="SAM" id="MobiDB-lite"/>
    </source>
</evidence>
<evidence type="ECO:0000313" key="6">
    <source>
        <dbReference type="Proteomes" id="UP000001396"/>
    </source>
</evidence>
<dbReference type="GeneID" id="31362110"/>
<evidence type="ECO:0000259" key="4">
    <source>
        <dbReference type="PROSITE" id="PS01031"/>
    </source>
</evidence>
<keyword evidence="6" id="KW-1185">Reference proteome</keyword>
<reference evidence="5 6" key="1">
    <citation type="journal article" date="2011" name="Genome Res.">
        <title>Phylogeny-wide analysis of social amoeba genomes highlights ancient origins for complex intercellular communication.</title>
        <authorList>
            <person name="Heidel A.J."/>
            <person name="Lawal H.M."/>
            <person name="Felder M."/>
            <person name="Schilde C."/>
            <person name="Helps N.R."/>
            <person name="Tunggal B."/>
            <person name="Rivero F."/>
            <person name="John U."/>
            <person name="Schleicher M."/>
            <person name="Eichinger L."/>
            <person name="Platzer M."/>
            <person name="Noegel A.A."/>
            <person name="Schaap P."/>
            <person name="Gloeckner G."/>
        </authorList>
    </citation>
    <scope>NUCLEOTIDE SEQUENCE [LARGE SCALE GENOMIC DNA]</scope>
    <source>
        <strain evidence="6">ATCC 26659 / Pp 5 / PN500</strain>
    </source>
</reference>